<proteinExistence type="predicted"/>
<reference evidence="1 2" key="1">
    <citation type="journal article" date="2014" name="Proc. Natl. Acad. Sci. U.S.A.">
        <title>Functional characterization of flavobacteria rhodopsins reveals a unique class of light-driven chloride pump in bacteria.</title>
        <authorList>
            <person name="Yoshizawa S."/>
            <person name="Kumagai Y."/>
            <person name="Kim H."/>
            <person name="Ogura Y."/>
            <person name="Hayashi T."/>
            <person name="Iwasaki W."/>
            <person name="DeLong E.F."/>
            <person name="Kogure K."/>
        </authorList>
    </citation>
    <scope>NUCLEOTIDE SEQUENCE [LARGE SCALE GENOMIC DNA]</scope>
    <source>
        <strain evidence="1 2">S1-08</strain>
    </source>
</reference>
<keyword evidence="2" id="KW-1185">Reference proteome</keyword>
<dbReference type="Proteomes" id="UP000031760">
    <property type="component" value="Chromosome"/>
</dbReference>
<protein>
    <submittedName>
        <fullName evidence="1">Uncharacterized protein</fullName>
    </submittedName>
</protein>
<organism evidence="1 2">
    <name type="scientific">Nonlabens marinus S1-08</name>
    <dbReference type="NCBI Taxonomy" id="1454201"/>
    <lineage>
        <taxon>Bacteria</taxon>
        <taxon>Pseudomonadati</taxon>
        <taxon>Bacteroidota</taxon>
        <taxon>Flavobacteriia</taxon>
        <taxon>Flavobacteriales</taxon>
        <taxon>Flavobacteriaceae</taxon>
        <taxon>Nonlabens</taxon>
    </lineage>
</organism>
<name>W8VUY2_9FLAO</name>
<gene>
    <name evidence="1" type="ORF">NMS_0974</name>
</gene>
<sequence>MTSIRMFLRGCIIYCIKNVKLSDSGEYAFAKAKTLTTLLH</sequence>
<accession>W8VUY2</accession>
<evidence type="ECO:0000313" key="1">
    <source>
        <dbReference type="EMBL" id="BAO54983.1"/>
    </source>
</evidence>
<dbReference type="HOGENOM" id="CLU_3293252_0_0_10"/>
<dbReference type="KEGG" id="nmf:NMS_0974"/>
<evidence type="ECO:0000313" key="2">
    <source>
        <dbReference type="Proteomes" id="UP000031760"/>
    </source>
</evidence>
<dbReference type="AlphaFoldDB" id="W8VUY2"/>
<dbReference type="EMBL" id="AP014548">
    <property type="protein sequence ID" value="BAO54983.1"/>
    <property type="molecule type" value="Genomic_DNA"/>
</dbReference>